<dbReference type="Gene3D" id="3.40.630.30">
    <property type="match status" value="1"/>
</dbReference>
<dbReference type="CDD" id="cd04301">
    <property type="entry name" value="NAT_SF"/>
    <property type="match status" value="1"/>
</dbReference>
<keyword evidence="5" id="KW-1185">Reference proteome</keyword>
<reference evidence="4" key="2">
    <citation type="journal article" date="2021" name="Syst. Appl. Microbiol.">
        <title>Roseomonas hellenica sp. nov., isolated from roots of wild-growing Alkanna tinctoria.</title>
        <authorList>
            <person name="Rat A."/>
            <person name="Naranjo H.D."/>
            <person name="Lebbe L."/>
            <person name="Cnockaert M."/>
            <person name="Krigas N."/>
            <person name="Grigoriadou K."/>
            <person name="Maloupa E."/>
            <person name="Willems A."/>
        </authorList>
    </citation>
    <scope>NUCLEOTIDE SEQUENCE</scope>
    <source>
        <strain evidence="4">LMG 31231</strain>
    </source>
</reference>
<accession>A0A9X9X2M5</accession>
<dbReference type="InterPro" id="IPR016181">
    <property type="entry name" value="Acyl_CoA_acyltransferase"/>
</dbReference>
<dbReference type="SUPFAM" id="SSF55729">
    <property type="entry name" value="Acyl-CoA N-acyltransferases (Nat)"/>
    <property type="match status" value="1"/>
</dbReference>
<dbReference type="Proteomes" id="UP001138751">
    <property type="component" value="Unassembled WGS sequence"/>
</dbReference>
<dbReference type="PROSITE" id="PS51186">
    <property type="entry name" value="GNAT"/>
    <property type="match status" value="1"/>
</dbReference>
<evidence type="ECO:0000256" key="1">
    <source>
        <dbReference type="ARBA" id="ARBA00022679"/>
    </source>
</evidence>
<protein>
    <submittedName>
        <fullName evidence="4">GNAT family N-acetyltransferase</fullName>
    </submittedName>
</protein>
<dbReference type="InterPro" id="IPR000182">
    <property type="entry name" value="GNAT_dom"/>
</dbReference>
<name>A0A9X9X2M5_9PROT</name>
<sequence>MRIAEGGLDDPRVQALLGIHLAMARAATAEGFAFALDPSGLRLPEIRFFGAWDGEKLLGVGALKRTAPEQGEVKSMHTAEAARRRGVGGAMLRHIVAEARATGLTRLNLETGTGAYFRPAVALYLAHGFVPCGPFGDYVASSENRFLTLALRQSRSRSGGLT</sequence>
<organism evidence="4 5">
    <name type="scientific">Neoroseomonas soli</name>
    <dbReference type="NCBI Taxonomy" id="1081025"/>
    <lineage>
        <taxon>Bacteria</taxon>
        <taxon>Pseudomonadati</taxon>
        <taxon>Pseudomonadota</taxon>
        <taxon>Alphaproteobacteria</taxon>
        <taxon>Acetobacterales</taxon>
        <taxon>Acetobacteraceae</taxon>
        <taxon>Neoroseomonas</taxon>
    </lineage>
</organism>
<feature type="domain" description="N-acetyltransferase" evidence="3">
    <location>
        <begin position="1"/>
        <end position="152"/>
    </location>
</feature>
<gene>
    <name evidence="4" type="ORF">GXW76_20950</name>
</gene>
<evidence type="ECO:0000259" key="3">
    <source>
        <dbReference type="PROSITE" id="PS51186"/>
    </source>
</evidence>
<dbReference type="PANTHER" id="PTHR43877">
    <property type="entry name" value="AMINOALKYLPHOSPHONATE N-ACETYLTRANSFERASE-RELATED-RELATED"/>
    <property type="match status" value="1"/>
</dbReference>
<keyword evidence="2" id="KW-0012">Acyltransferase</keyword>
<comment type="caution">
    <text evidence="4">The sequence shown here is derived from an EMBL/GenBank/DDBJ whole genome shotgun (WGS) entry which is preliminary data.</text>
</comment>
<evidence type="ECO:0000256" key="2">
    <source>
        <dbReference type="ARBA" id="ARBA00023315"/>
    </source>
</evidence>
<dbReference type="Pfam" id="PF00583">
    <property type="entry name" value="Acetyltransf_1"/>
    <property type="match status" value="1"/>
</dbReference>
<evidence type="ECO:0000313" key="4">
    <source>
        <dbReference type="EMBL" id="MBR0673654.1"/>
    </source>
</evidence>
<dbReference type="EMBL" id="JAAEDM010000081">
    <property type="protein sequence ID" value="MBR0673654.1"/>
    <property type="molecule type" value="Genomic_DNA"/>
</dbReference>
<reference evidence="4" key="1">
    <citation type="submission" date="2020-01" db="EMBL/GenBank/DDBJ databases">
        <authorList>
            <person name="Rat A."/>
        </authorList>
    </citation>
    <scope>NUCLEOTIDE SEQUENCE</scope>
    <source>
        <strain evidence="4">LMG 31231</strain>
    </source>
</reference>
<evidence type="ECO:0000313" key="5">
    <source>
        <dbReference type="Proteomes" id="UP001138751"/>
    </source>
</evidence>
<keyword evidence="1" id="KW-0808">Transferase</keyword>
<dbReference type="PANTHER" id="PTHR43877:SF5">
    <property type="entry name" value="BLL8307 PROTEIN"/>
    <property type="match status" value="1"/>
</dbReference>
<dbReference type="InterPro" id="IPR050832">
    <property type="entry name" value="Bact_Acetyltransf"/>
</dbReference>
<proteinExistence type="predicted"/>
<dbReference type="GO" id="GO:0016747">
    <property type="term" value="F:acyltransferase activity, transferring groups other than amino-acyl groups"/>
    <property type="evidence" value="ECO:0007669"/>
    <property type="project" value="InterPro"/>
</dbReference>
<dbReference type="AlphaFoldDB" id="A0A9X9X2M5"/>